<feature type="domain" description="Tn3 transposase DDE" evidence="2">
    <location>
        <begin position="22"/>
        <end position="63"/>
    </location>
</feature>
<comment type="caution">
    <text evidence="3">The sequence shown here is derived from an EMBL/GenBank/DDBJ whole genome shotgun (WGS) entry which is preliminary data.</text>
</comment>
<dbReference type="Pfam" id="PF01526">
    <property type="entry name" value="DDE_Tnp_Tn3"/>
    <property type="match status" value="1"/>
</dbReference>
<sequence length="83" mass="8357">MACSLPPENGVHIPGGSPEILGNATDTHGVTPVHFALFDLLGLQLSPRIRDLGEISLYRTGPASVRGVPTGGAAADPGASTPS</sequence>
<gene>
    <name evidence="3" type="ORF">ACFPZN_06630</name>
</gene>
<keyword evidence="4" id="KW-1185">Reference proteome</keyword>
<accession>A0ABW0ZRA1</accession>
<protein>
    <submittedName>
        <fullName evidence="3">Tn3 family transposase</fullName>
    </submittedName>
</protein>
<dbReference type="InterPro" id="IPR002513">
    <property type="entry name" value="Tn3_Tnp_DDE_dom"/>
</dbReference>
<feature type="region of interest" description="Disordered" evidence="1">
    <location>
        <begin position="63"/>
        <end position="83"/>
    </location>
</feature>
<proteinExistence type="predicted"/>
<name>A0ABW0ZRA1_9ACTN</name>
<evidence type="ECO:0000256" key="1">
    <source>
        <dbReference type="SAM" id="MobiDB-lite"/>
    </source>
</evidence>
<dbReference type="EMBL" id="JBHSON010000007">
    <property type="protein sequence ID" value="MFC5745277.1"/>
    <property type="molecule type" value="Genomic_DNA"/>
</dbReference>
<evidence type="ECO:0000313" key="4">
    <source>
        <dbReference type="Proteomes" id="UP001596074"/>
    </source>
</evidence>
<feature type="region of interest" description="Disordered" evidence="1">
    <location>
        <begin position="1"/>
        <end position="25"/>
    </location>
</feature>
<dbReference type="Proteomes" id="UP001596074">
    <property type="component" value="Unassembled WGS sequence"/>
</dbReference>
<evidence type="ECO:0000313" key="3">
    <source>
        <dbReference type="EMBL" id="MFC5745277.1"/>
    </source>
</evidence>
<reference evidence="4" key="1">
    <citation type="journal article" date="2019" name="Int. J. Syst. Evol. Microbiol.">
        <title>The Global Catalogue of Microorganisms (GCM) 10K type strain sequencing project: providing services to taxonomists for standard genome sequencing and annotation.</title>
        <authorList>
            <consortium name="The Broad Institute Genomics Platform"/>
            <consortium name="The Broad Institute Genome Sequencing Center for Infectious Disease"/>
            <person name="Wu L."/>
            <person name="Ma J."/>
        </authorList>
    </citation>
    <scope>NUCLEOTIDE SEQUENCE [LARGE SCALE GENOMIC DNA]</scope>
    <source>
        <strain evidence="4">KCTC 42087</strain>
    </source>
</reference>
<evidence type="ECO:0000259" key="2">
    <source>
        <dbReference type="Pfam" id="PF01526"/>
    </source>
</evidence>
<dbReference type="RefSeq" id="WP_378280902.1">
    <property type="nucleotide sequence ID" value="NZ_JBHSON010000007.1"/>
</dbReference>
<organism evidence="3 4">
    <name type="scientific">Actinomadura rugatobispora</name>
    <dbReference type="NCBI Taxonomy" id="1994"/>
    <lineage>
        <taxon>Bacteria</taxon>
        <taxon>Bacillati</taxon>
        <taxon>Actinomycetota</taxon>
        <taxon>Actinomycetes</taxon>
        <taxon>Streptosporangiales</taxon>
        <taxon>Thermomonosporaceae</taxon>
        <taxon>Actinomadura</taxon>
    </lineage>
</organism>